<evidence type="ECO:0000256" key="2">
    <source>
        <dbReference type="ARBA" id="ARBA00022857"/>
    </source>
</evidence>
<sequence>MAAPAVRSMFDPKDMMFRHLGPTGLKVSVLSLGGWLTYGGTQKGSIVKDCLQAAWDHGINFFDTAETYASGQSEIEMGQALKELNWPRDEYVLSTKVFFGTGRKEPNTRGLSRKHVVEGLKSCLERLQTPYADIVFAHRPDVGTPMREVVEGFTQVIRNLNLAYYWGTSEWSATQIMEATMIAEKYNLIAPVAEQPQYNAFHRERFEVEYSPLYKQFQYGTTIWSPLASGLLTGKYNNGIPEDSRFATNASFFSSTVEQLKSPAGQAKIEKVKELTKIAEELGGNATQLALAWCVKNENVSTVILGATKIEQIHDNCKAMQLVPKLTPELMEKIEKVLDNKPKPVPDFGRAR</sequence>
<evidence type="ECO:0000256" key="1">
    <source>
        <dbReference type="ARBA" id="ARBA00006515"/>
    </source>
</evidence>
<keyword evidence="3" id="KW-0560">Oxidoreductase</keyword>
<dbReference type="AlphaFoldDB" id="A0A6G1H0M1"/>
<evidence type="ECO:0000256" key="3">
    <source>
        <dbReference type="ARBA" id="ARBA00023002"/>
    </source>
</evidence>
<dbReference type="Pfam" id="PF00248">
    <property type="entry name" value="Aldo_ket_red"/>
    <property type="match status" value="1"/>
</dbReference>
<dbReference type="InterPro" id="IPR005399">
    <property type="entry name" value="K_chnl_volt-dep_bsu_KCNAB-rel"/>
</dbReference>
<protein>
    <submittedName>
        <fullName evidence="5">Aldo/keto reductase</fullName>
    </submittedName>
</protein>
<dbReference type="CDD" id="cd19143">
    <property type="entry name" value="AKR_AKR6C1_2"/>
    <property type="match status" value="1"/>
</dbReference>
<dbReference type="InterPro" id="IPR023210">
    <property type="entry name" value="NADP_OxRdtase_dom"/>
</dbReference>
<dbReference type="SUPFAM" id="SSF51430">
    <property type="entry name" value="NAD(P)-linked oxidoreductase"/>
    <property type="match status" value="1"/>
</dbReference>
<keyword evidence="6" id="KW-1185">Reference proteome</keyword>
<evidence type="ECO:0000313" key="6">
    <source>
        <dbReference type="Proteomes" id="UP000800041"/>
    </source>
</evidence>
<proteinExistence type="inferred from homology"/>
<dbReference type="PRINTS" id="PR01577">
    <property type="entry name" value="KCNABCHANNEL"/>
</dbReference>
<dbReference type="Proteomes" id="UP000800041">
    <property type="component" value="Unassembled WGS sequence"/>
</dbReference>
<dbReference type="PANTHER" id="PTHR43150">
    <property type="entry name" value="HYPERKINETIC, ISOFORM M"/>
    <property type="match status" value="1"/>
</dbReference>
<reference evidence="5" key="1">
    <citation type="journal article" date="2020" name="Stud. Mycol.">
        <title>101 Dothideomycetes genomes: a test case for predicting lifestyles and emergence of pathogens.</title>
        <authorList>
            <person name="Haridas S."/>
            <person name="Albert R."/>
            <person name="Binder M."/>
            <person name="Bloem J."/>
            <person name="Labutti K."/>
            <person name="Salamov A."/>
            <person name="Andreopoulos B."/>
            <person name="Baker S."/>
            <person name="Barry K."/>
            <person name="Bills G."/>
            <person name="Bluhm B."/>
            <person name="Cannon C."/>
            <person name="Castanera R."/>
            <person name="Culley D."/>
            <person name="Daum C."/>
            <person name="Ezra D."/>
            <person name="Gonzalez J."/>
            <person name="Henrissat B."/>
            <person name="Kuo A."/>
            <person name="Liang C."/>
            <person name="Lipzen A."/>
            <person name="Lutzoni F."/>
            <person name="Magnuson J."/>
            <person name="Mondo S."/>
            <person name="Nolan M."/>
            <person name="Ohm R."/>
            <person name="Pangilinan J."/>
            <person name="Park H.-J."/>
            <person name="Ramirez L."/>
            <person name="Alfaro M."/>
            <person name="Sun H."/>
            <person name="Tritt A."/>
            <person name="Yoshinaga Y."/>
            <person name="Zwiers L.-H."/>
            <person name="Turgeon B."/>
            <person name="Goodwin S."/>
            <person name="Spatafora J."/>
            <person name="Crous P."/>
            <person name="Grigoriev I."/>
        </authorList>
    </citation>
    <scope>NUCLEOTIDE SEQUENCE</scope>
    <source>
        <strain evidence="5">CBS 113979</strain>
    </source>
</reference>
<evidence type="ECO:0000313" key="5">
    <source>
        <dbReference type="EMBL" id="KAF1986751.1"/>
    </source>
</evidence>
<accession>A0A6G1H0M1</accession>
<evidence type="ECO:0000259" key="4">
    <source>
        <dbReference type="Pfam" id="PF00248"/>
    </source>
</evidence>
<dbReference type="InterPro" id="IPR036812">
    <property type="entry name" value="NAD(P)_OxRdtase_dom_sf"/>
</dbReference>
<name>A0A6G1H0M1_9PEZI</name>
<dbReference type="PANTHER" id="PTHR43150:SF2">
    <property type="entry name" value="HYPERKINETIC, ISOFORM M"/>
    <property type="match status" value="1"/>
</dbReference>
<dbReference type="Gene3D" id="3.20.20.100">
    <property type="entry name" value="NADP-dependent oxidoreductase domain"/>
    <property type="match status" value="1"/>
</dbReference>
<dbReference type="OrthoDB" id="1720422at2759"/>
<dbReference type="GO" id="GO:0016491">
    <property type="term" value="F:oxidoreductase activity"/>
    <property type="evidence" value="ECO:0007669"/>
    <property type="project" value="UniProtKB-KW"/>
</dbReference>
<feature type="domain" description="NADP-dependent oxidoreductase" evidence="4">
    <location>
        <begin position="30"/>
        <end position="338"/>
    </location>
</feature>
<dbReference type="EMBL" id="ML977155">
    <property type="protein sequence ID" value="KAF1986751.1"/>
    <property type="molecule type" value="Genomic_DNA"/>
</dbReference>
<comment type="similarity">
    <text evidence="1">Belongs to the shaker potassium channel beta subunit family.</text>
</comment>
<gene>
    <name evidence="5" type="ORF">K402DRAFT_454022</name>
</gene>
<keyword evidence="2" id="KW-0521">NADP</keyword>
<organism evidence="5 6">
    <name type="scientific">Aulographum hederae CBS 113979</name>
    <dbReference type="NCBI Taxonomy" id="1176131"/>
    <lineage>
        <taxon>Eukaryota</taxon>
        <taxon>Fungi</taxon>
        <taxon>Dikarya</taxon>
        <taxon>Ascomycota</taxon>
        <taxon>Pezizomycotina</taxon>
        <taxon>Dothideomycetes</taxon>
        <taxon>Pleosporomycetidae</taxon>
        <taxon>Aulographales</taxon>
        <taxon>Aulographaceae</taxon>
    </lineage>
</organism>